<reference evidence="10" key="2">
    <citation type="journal article" date="2023" name="IMA Fungus">
        <title>Comparative genomic study of the Penicillium genus elucidates a diverse pangenome and 15 lateral gene transfer events.</title>
        <authorList>
            <person name="Petersen C."/>
            <person name="Sorensen T."/>
            <person name="Nielsen M.R."/>
            <person name="Sondergaard T.E."/>
            <person name="Sorensen J.L."/>
            <person name="Fitzpatrick D.A."/>
            <person name="Frisvad J.C."/>
            <person name="Nielsen K.L."/>
        </authorList>
    </citation>
    <scope>NUCLEOTIDE SEQUENCE</scope>
    <source>
        <strain evidence="10">IBT 26290</strain>
    </source>
</reference>
<name>A0A9W9HXP8_9EURO</name>
<dbReference type="Proteomes" id="UP001149163">
    <property type="component" value="Unassembled WGS sequence"/>
</dbReference>
<comment type="subcellular location">
    <subcellularLocation>
        <location evidence="1">Membrane</location>
        <topology evidence="1">Multi-pass membrane protein</topology>
    </subcellularLocation>
</comment>
<feature type="transmembrane region" description="Helical" evidence="8">
    <location>
        <begin position="41"/>
        <end position="60"/>
    </location>
</feature>
<dbReference type="Pfam" id="PF00324">
    <property type="entry name" value="AA_permease"/>
    <property type="match status" value="1"/>
</dbReference>
<proteinExistence type="predicted"/>
<dbReference type="OrthoDB" id="3900342at2759"/>
<organism evidence="10 11">
    <name type="scientific">Penicillium canariense</name>
    <dbReference type="NCBI Taxonomy" id="189055"/>
    <lineage>
        <taxon>Eukaryota</taxon>
        <taxon>Fungi</taxon>
        <taxon>Dikarya</taxon>
        <taxon>Ascomycota</taxon>
        <taxon>Pezizomycotina</taxon>
        <taxon>Eurotiomycetes</taxon>
        <taxon>Eurotiomycetidae</taxon>
        <taxon>Eurotiales</taxon>
        <taxon>Aspergillaceae</taxon>
        <taxon>Penicillium</taxon>
    </lineage>
</organism>
<feature type="transmembrane region" description="Helical" evidence="8">
    <location>
        <begin position="684"/>
        <end position="704"/>
    </location>
</feature>
<comment type="caution">
    <text evidence="10">The sequence shown here is derived from an EMBL/GenBank/DDBJ whole genome shotgun (WGS) entry which is preliminary data.</text>
</comment>
<feature type="transmembrane region" description="Helical" evidence="8">
    <location>
        <begin position="447"/>
        <end position="465"/>
    </location>
</feature>
<feature type="region of interest" description="Disordered" evidence="7">
    <location>
        <begin position="1"/>
        <end position="22"/>
    </location>
</feature>
<evidence type="ECO:0000256" key="7">
    <source>
        <dbReference type="SAM" id="MobiDB-lite"/>
    </source>
</evidence>
<evidence type="ECO:0000256" key="1">
    <source>
        <dbReference type="ARBA" id="ARBA00004141"/>
    </source>
</evidence>
<evidence type="ECO:0000313" key="11">
    <source>
        <dbReference type="Proteomes" id="UP001149163"/>
    </source>
</evidence>
<evidence type="ECO:0000256" key="3">
    <source>
        <dbReference type="ARBA" id="ARBA00022692"/>
    </source>
</evidence>
<dbReference type="GeneID" id="81428514"/>
<evidence type="ECO:0000256" key="2">
    <source>
        <dbReference type="ARBA" id="ARBA00022448"/>
    </source>
</evidence>
<dbReference type="GO" id="GO:0005254">
    <property type="term" value="F:chloride channel activity"/>
    <property type="evidence" value="ECO:0007669"/>
    <property type="project" value="InterPro"/>
</dbReference>
<dbReference type="PANTHER" id="PTHR43341">
    <property type="entry name" value="AMINO ACID PERMEASE"/>
    <property type="match status" value="1"/>
</dbReference>
<dbReference type="InterPro" id="IPR050524">
    <property type="entry name" value="APC_YAT"/>
</dbReference>
<keyword evidence="6 8" id="KW-0472">Membrane</keyword>
<feature type="transmembrane region" description="Helical" evidence="8">
    <location>
        <begin position="148"/>
        <end position="170"/>
    </location>
</feature>
<dbReference type="FunFam" id="1.20.1740.10:FF:000001">
    <property type="entry name" value="Amino acid permease"/>
    <property type="match status" value="1"/>
</dbReference>
<feature type="transmembrane region" description="Helical" evidence="8">
    <location>
        <begin position="182"/>
        <end position="199"/>
    </location>
</feature>
<evidence type="ECO:0000256" key="6">
    <source>
        <dbReference type="ARBA" id="ARBA00023136"/>
    </source>
</evidence>
<dbReference type="EMBL" id="JAPQKN010000004">
    <property type="protein sequence ID" value="KAJ5160209.1"/>
    <property type="molecule type" value="Genomic_DNA"/>
</dbReference>
<dbReference type="AlphaFoldDB" id="A0A9W9HXP8"/>
<keyword evidence="2" id="KW-0813">Transport</keyword>
<evidence type="ECO:0000259" key="9">
    <source>
        <dbReference type="Pfam" id="PF00324"/>
    </source>
</evidence>
<feature type="transmembrane region" description="Helical" evidence="8">
    <location>
        <begin position="898"/>
        <end position="916"/>
    </location>
</feature>
<keyword evidence="4 8" id="KW-1133">Transmembrane helix</keyword>
<feature type="region of interest" description="Disordered" evidence="7">
    <location>
        <begin position="565"/>
        <end position="588"/>
    </location>
</feature>
<dbReference type="Pfam" id="PF25539">
    <property type="entry name" value="Bestrophin_2"/>
    <property type="match status" value="1"/>
</dbReference>
<feature type="transmembrane region" description="Helical" evidence="8">
    <location>
        <begin position="269"/>
        <end position="287"/>
    </location>
</feature>
<feature type="transmembrane region" description="Helical" evidence="8">
    <location>
        <begin position="397"/>
        <end position="426"/>
    </location>
</feature>
<sequence length="1012" mass="110921">MEKKASAADISIPSEGAGSGTGTVEAYGETKRGLASRHVQLMAIGGSIGTGLFVGIGSYLRDAGPLSLFLGYLVWGVLFILPTNLSVGEMCAYLPIRGSIFELAARFIDPAFGFAMGWVYFYGGVMLVCTEYAAVATVMQFWTTSVNPAVWVAMALVVCSLLNFVAVKYYGESEFIMASTKILLLIGLVLITFITMVGGNPKHDAYGFRNWSDGVMFEYYTDGVTGRFLGFFSVMVYAAFSVAGPDLPALAAGEIQNPRYTIPRVVKMTFYRIVGFYVVGVLAVGIICNPRDPRLMSAIDSGAAGSAASPWVIGIQNLGITGLPDLINLLILLSGWSCGNAYVYSSSRTLYSLARDGQAPKFLLKCTASGIPVNCVLTVSLLSCITFLVAGSSSVTVFYWFVDLTTIAFVLTYTGMLLVFLAWYRALKAQGIDRKSFVPWASPFQPYFAWFAVVIGIATAIFNGFSVFKPFSVQGFVTSYFGVAFWAVTFIFWKVYHRTKFVDPAQADLYSGKAEVDEECKQWEDGGWEERRKAELAQMNWVRRAWERMCYSPVALNQESHEDVNIAGHPTTSTPLPRSNPGDKRVTAPIDGAISTADRLSLSPIDSKQDAVELQRAADPDFESPKHLDVRAAPPTADDTSASVVVAEEAKKGAIHAEILLPVFLHAVFTAFVVYLDTYVFETVGLPASIIPSLSIVVGLMLVFRNQTSYNRFWDGRNAMSTMNTCLRNLTRTIVTNSYSATRGPPTLAESQDVERTIRILMAIPFAVKNHLRAEWGAAWAIGATLGHDVDEHGTAAYNPDYAGLLPAGLEGHEDEGLGLPYQLTFFVDGFIKRGENRGWFNAPGASQMQAQLNTFLDAYGRMETIKLTPMPVAHLIHQKQVLALFGCVLPFAMVDEMGWWAIPIVCLVIFTLYGIEGIGSQLEDPFGYDRNDIKMDALVGDAKTEIDVVLAEWRTYSKAMESAWHGEGAERSHGERCLDADRKPTANGDEQGQRKYTPPDLFLELRPQTTT</sequence>
<evidence type="ECO:0000313" key="10">
    <source>
        <dbReference type="EMBL" id="KAJ5160209.1"/>
    </source>
</evidence>
<feature type="transmembrane region" description="Helical" evidence="8">
    <location>
        <begin position="72"/>
        <end position="96"/>
    </location>
</feature>
<reference evidence="10" key="1">
    <citation type="submission" date="2022-11" db="EMBL/GenBank/DDBJ databases">
        <authorList>
            <person name="Petersen C."/>
        </authorList>
    </citation>
    <scope>NUCLEOTIDE SEQUENCE</scope>
    <source>
        <strain evidence="10">IBT 26290</strain>
    </source>
</reference>
<dbReference type="InterPro" id="IPR044669">
    <property type="entry name" value="YneE/VCCN1/2-like"/>
</dbReference>
<feature type="transmembrane region" description="Helical" evidence="8">
    <location>
        <begin position="471"/>
        <end position="493"/>
    </location>
</feature>
<accession>A0A9W9HXP8</accession>
<evidence type="ECO:0000256" key="8">
    <source>
        <dbReference type="SAM" id="Phobius"/>
    </source>
</evidence>
<dbReference type="Gene3D" id="1.20.1740.10">
    <property type="entry name" value="Amino acid/polyamine transporter I"/>
    <property type="match status" value="1"/>
</dbReference>
<dbReference type="InterPro" id="IPR004841">
    <property type="entry name" value="AA-permease/SLC12A_dom"/>
</dbReference>
<feature type="transmembrane region" description="Helical" evidence="8">
    <location>
        <begin position="366"/>
        <end position="391"/>
    </location>
</feature>
<feature type="compositionally biased region" description="Basic and acidic residues" evidence="7">
    <location>
        <begin position="968"/>
        <end position="985"/>
    </location>
</feature>
<feature type="transmembrane region" description="Helical" evidence="8">
    <location>
        <begin position="326"/>
        <end position="345"/>
    </location>
</feature>
<dbReference type="GO" id="GO:0015171">
    <property type="term" value="F:amino acid transmembrane transporter activity"/>
    <property type="evidence" value="ECO:0007669"/>
    <property type="project" value="TreeGrafter"/>
</dbReference>
<dbReference type="PANTHER" id="PTHR43341:SF39">
    <property type="entry name" value="AMINO ACID TRANSPORTER (EUROFUNG)-RELATED"/>
    <property type="match status" value="1"/>
</dbReference>
<evidence type="ECO:0000256" key="5">
    <source>
        <dbReference type="ARBA" id="ARBA00023065"/>
    </source>
</evidence>
<keyword evidence="5" id="KW-0406">Ion transport</keyword>
<gene>
    <name evidence="10" type="ORF">N7482_007213</name>
</gene>
<dbReference type="GO" id="GO:0016020">
    <property type="term" value="C:membrane"/>
    <property type="evidence" value="ECO:0007669"/>
    <property type="project" value="UniProtKB-SubCell"/>
</dbReference>
<keyword evidence="3 8" id="KW-0812">Transmembrane</keyword>
<feature type="region of interest" description="Disordered" evidence="7">
    <location>
        <begin position="965"/>
        <end position="1012"/>
    </location>
</feature>
<feature type="domain" description="Amino acid permease/ SLC12A" evidence="9">
    <location>
        <begin position="38"/>
        <end position="501"/>
    </location>
</feature>
<keyword evidence="11" id="KW-1185">Reference proteome</keyword>
<feature type="transmembrane region" description="Helical" evidence="8">
    <location>
        <begin position="117"/>
        <end position="142"/>
    </location>
</feature>
<evidence type="ECO:0000256" key="4">
    <source>
        <dbReference type="ARBA" id="ARBA00022989"/>
    </source>
</evidence>
<feature type="transmembrane region" description="Helical" evidence="8">
    <location>
        <begin position="659"/>
        <end position="678"/>
    </location>
</feature>
<feature type="transmembrane region" description="Helical" evidence="8">
    <location>
        <begin position="219"/>
        <end position="240"/>
    </location>
</feature>
<protein>
    <recommendedName>
        <fullName evidence="9">Amino acid permease/ SLC12A domain-containing protein</fullName>
    </recommendedName>
</protein>
<dbReference type="RefSeq" id="XP_056541767.1">
    <property type="nucleotide sequence ID" value="XM_056689338.1"/>
</dbReference>